<dbReference type="PIRSF" id="PIRSF005457">
    <property type="entry name" value="Glx"/>
    <property type="match status" value="1"/>
</dbReference>
<dbReference type="SMART" id="SM00849">
    <property type="entry name" value="Lactamase_B"/>
    <property type="match status" value="1"/>
</dbReference>
<feature type="binding site" evidence="7">
    <location>
        <position position="67"/>
    </location>
    <ligand>
        <name>Zn(2+)</name>
        <dbReference type="ChEBI" id="CHEBI:29105"/>
        <label>2</label>
    </ligand>
</feature>
<evidence type="ECO:0000256" key="4">
    <source>
        <dbReference type="ARBA" id="ARBA00022723"/>
    </source>
</evidence>
<keyword evidence="4 7" id="KW-0479">Metal-binding</keyword>
<evidence type="ECO:0000256" key="1">
    <source>
        <dbReference type="ARBA" id="ARBA00001623"/>
    </source>
</evidence>
<sequence length="263" mass="28427">MNDQHSKIRSSDIIPLPAFRDNYIWLLRHGSAAAVVDPGDASVVEAALREHDLRLVAILLTHHHNDHIGGVAELVARHRPAVFGPTGEDIPAITRHVGEGDEVVLEALGLHFSVLGIPGHTATHIAYYTPGILFPGDTLFSAGCGRLLGGTAGQLHQSLQRLAQLPGDTAVYCAHEYTLANLAFARAAESDNPARDAWLAECEALRAAGRPTLPSSIERERRINPFLRADSPALIDAVTARDGQRPANSAECFAALRRWKDVF</sequence>
<dbReference type="GO" id="GO:0004416">
    <property type="term" value="F:hydroxyacylglutathione hydrolase activity"/>
    <property type="evidence" value="ECO:0007669"/>
    <property type="project" value="UniProtKB-EC"/>
</dbReference>
<feature type="binding site" evidence="7">
    <location>
        <position position="137"/>
    </location>
    <ligand>
        <name>Zn(2+)</name>
        <dbReference type="ChEBI" id="CHEBI:29105"/>
        <label>1</label>
    </ligand>
</feature>
<keyword evidence="5 7" id="KW-0378">Hydrolase</keyword>
<dbReference type="RefSeq" id="WP_169254733.1">
    <property type="nucleotide sequence ID" value="NZ_WTVN01000003.1"/>
</dbReference>
<dbReference type="EMBL" id="WTVN01000003">
    <property type="protein sequence ID" value="NMG42818.1"/>
    <property type="molecule type" value="Genomic_DNA"/>
</dbReference>
<evidence type="ECO:0000256" key="3">
    <source>
        <dbReference type="ARBA" id="ARBA00006759"/>
    </source>
</evidence>
<feature type="binding site" evidence="7">
    <location>
        <position position="62"/>
    </location>
    <ligand>
        <name>Zn(2+)</name>
        <dbReference type="ChEBI" id="CHEBI:29105"/>
        <label>1</label>
    </ligand>
</feature>
<name>A0ABX1PUJ1_9RHOO</name>
<protein>
    <recommendedName>
        <fullName evidence="7">Hydroxyacylglutathione hydrolase</fullName>
        <ecNumber evidence="7">3.1.2.6</ecNumber>
    </recommendedName>
    <alternativeName>
        <fullName evidence="7">Glyoxalase II</fullName>
        <shortName evidence="7">Glx II</shortName>
    </alternativeName>
</protein>
<dbReference type="SUPFAM" id="SSF56281">
    <property type="entry name" value="Metallo-hydrolase/oxidoreductase"/>
    <property type="match status" value="1"/>
</dbReference>
<evidence type="ECO:0000259" key="8">
    <source>
        <dbReference type="SMART" id="SM00849"/>
    </source>
</evidence>
<gene>
    <name evidence="7 9" type="primary">gloB</name>
    <name evidence="9" type="ORF">GPA22_03585</name>
</gene>
<evidence type="ECO:0000256" key="6">
    <source>
        <dbReference type="ARBA" id="ARBA00022833"/>
    </source>
</evidence>
<dbReference type="EC" id="3.1.2.6" evidence="7"/>
<feature type="binding site" evidence="7">
    <location>
        <position position="175"/>
    </location>
    <ligand>
        <name>Zn(2+)</name>
        <dbReference type="ChEBI" id="CHEBI:29105"/>
        <label>2</label>
    </ligand>
</feature>
<dbReference type="InterPro" id="IPR036866">
    <property type="entry name" value="RibonucZ/Hydroxyglut_hydro"/>
</dbReference>
<dbReference type="NCBIfam" id="TIGR03413">
    <property type="entry name" value="GSH_gloB"/>
    <property type="match status" value="1"/>
</dbReference>
<comment type="caution">
    <text evidence="9">The sequence shown here is derived from an EMBL/GenBank/DDBJ whole genome shotgun (WGS) entry which is preliminary data.</text>
</comment>
<dbReference type="PANTHER" id="PTHR43705:SF1">
    <property type="entry name" value="HYDROXYACYLGLUTATHIONE HYDROLASE GLOB"/>
    <property type="match status" value="1"/>
</dbReference>
<dbReference type="Pfam" id="PF00753">
    <property type="entry name" value="Lactamase_B"/>
    <property type="match status" value="1"/>
</dbReference>
<dbReference type="InterPro" id="IPR032282">
    <property type="entry name" value="HAGH_C"/>
</dbReference>
<dbReference type="InterPro" id="IPR035680">
    <property type="entry name" value="Clx_II_MBL"/>
</dbReference>
<feature type="binding site" evidence="7">
    <location>
        <position position="64"/>
    </location>
    <ligand>
        <name>Zn(2+)</name>
        <dbReference type="ChEBI" id="CHEBI:29105"/>
        <label>1</label>
    </ligand>
</feature>
<evidence type="ECO:0000256" key="5">
    <source>
        <dbReference type="ARBA" id="ARBA00022801"/>
    </source>
</evidence>
<organism evidence="9 10">
    <name type="scientific">Aromatoleum toluvorans</name>
    <dbReference type="NCBI Taxonomy" id="92002"/>
    <lineage>
        <taxon>Bacteria</taxon>
        <taxon>Pseudomonadati</taxon>
        <taxon>Pseudomonadota</taxon>
        <taxon>Betaproteobacteria</taxon>
        <taxon>Rhodocyclales</taxon>
        <taxon>Rhodocyclaceae</taxon>
        <taxon>Aromatoleum</taxon>
    </lineage>
</organism>
<feature type="binding site" evidence="7">
    <location>
        <position position="137"/>
    </location>
    <ligand>
        <name>Zn(2+)</name>
        <dbReference type="ChEBI" id="CHEBI:29105"/>
        <label>2</label>
    </ligand>
</feature>
<evidence type="ECO:0000256" key="7">
    <source>
        <dbReference type="HAMAP-Rule" id="MF_01374"/>
    </source>
</evidence>
<evidence type="ECO:0000256" key="2">
    <source>
        <dbReference type="ARBA" id="ARBA00004963"/>
    </source>
</evidence>
<dbReference type="PANTHER" id="PTHR43705">
    <property type="entry name" value="HYDROXYACYLGLUTATHIONE HYDROLASE"/>
    <property type="match status" value="1"/>
</dbReference>
<dbReference type="CDD" id="cd07723">
    <property type="entry name" value="hydroxyacylglutathione_hydrolase_MBL-fold"/>
    <property type="match status" value="1"/>
</dbReference>
<dbReference type="HAMAP" id="MF_01374">
    <property type="entry name" value="Glyoxalase_2"/>
    <property type="match status" value="1"/>
</dbReference>
<keyword evidence="10" id="KW-1185">Reference proteome</keyword>
<evidence type="ECO:0000313" key="9">
    <source>
        <dbReference type="EMBL" id="NMG42818.1"/>
    </source>
</evidence>
<proteinExistence type="inferred from homology"/>
<dbReference type="InterPro" id="IPR050110">
    <property type="entry name" value="Glyoxalase_II_hydrolase"/>
</dbReference>
<evidence type="ECO:0000313" key="10">
    <source>
        <dbReference type="Proteomes" id="UP000623795"/>
    </source>
</evidence>
<dbReference type="InterPro" id="IPR017782">
    <property type="entry name" value="Hydroxyacylglutathione_Hdrlase"/>
</dbReference>
<feature type="domain" description="Metallo-beta-lactamase" evidence="8">
    <location>
        <begin position="21"/>
        <end position="175"/>
    </location>
</feature>
<accession>A0ABX1PUJ1</accession>
<reference evidence="9 10" key="1">
    <citation type="submission" date="2019-12" db="EMBL/GenBank/DDBJ databases">
        <title>Comparative genomics gives insights into the taxonomy of the Azoarcus-Aromatoleum group and reveals separate origins of nif in the plant-associated Azoarcus and non-plant-associated Aromatoleum sub-groups.</title>
        <authorList>
            <person name="Lafos M."/>
            <person name="Maluk M."/>
            <person name="Batista M."/>
            <person name="Junghare M."/>
            <person name="Carmona M."/>
            <person name="Faoro H."/>
            <person name="Cruz L.M."/>
            <person name="Battistoni F."/>
            <person name="De Souza E."/>
            <person name="Pedrosa F."/>
            <person name="Chen W.-M."/>
            <person name="Poole P.S."/>
            <person name="Dixon R.A."/>
            <person name="James E.K."/>
        </authorList>
    </citation>
    <scope>NUCLEOTIDE SEQUENCE [LARGE SCALE GENOMIC DNA]</scope>
    <source>
        <strain evidence="9 10">Td21</strain>
    </source>
</reference>
<comment type="subunit">
    <text evidence="7">Monomer.</text>
</comment>
<comment type="similarity">
    <text evidence="3 7">Belongs to the metallo-beta-lactamase superfamily. Glyoxalase II family.</text>
</comment>
<comment type="catalytic activity">
    <reaction evidence="1 7">
        <text>an S-(2-hydroxyacyl)glutathione + H2O = a 2-hydroxy carboxylate + glutathione + H(+)</text>
        <dbReference type="Rhea" id="RHEA:21864"/>
        <dbReference type="ChEBI" id="CHEBI:15377"/>
        <dbReference type="ChEBI" id="CHEBI:15378"/>
        <dbReference type="ChEBI" id="CHEBI:57925"/>
        <dbReference type="ChEBI" id="CHEBI:58896"/>
        <dbReference type="ChEBI" id="CHEBI:71261"/>
        <dbReference type="EC" id="3.1.2.6"/>
    </reaction>
</comment>
<comment type="pathway">
    <text evidence="2 7">Secondary metabolite metabolism; methylglyoxal degradation; (R)-lactate from methylglyoxal: step 2/2.</text>
</comment>
<dbReference type="Pfam" id="PF16123">
    <property type="entry name" value="HAGH_C"/>
    <property type="match status" value="1"/>
</dbReference>
<keyword evidence="6 7" id="KW-0862">Zinc</keyword>
<dbReference type="InterPro" id="IPR001279">
    <property type="entry name" value="Metallo-B-lactamas"/>
</dbReference>
<comment type="cofactor">
    <cofactor evidence="7">
        <name>Zn(2+)</name>
        <dbReference type="ChEBI" id="CHEBI:29105"/>
    </cofactor>
    <text evidence="7">Binds 2 Zn(2+) ions per subunit.</text>
</comment>
<comment type="function">
    <text evidence="7">Thiolesterase that catalyzes the hydrolysis of S-D-lactoyl-glutathione to form glutathione and D-lactic acid.</text>
</comment>
<feature type="binding site" evidence="7">
    <location>
        <position position="66"/>
    </location>
    <ligand>
        <name>Zn(2+)</name>
        <dbReference type="ChEBI" id="CHEBI:29105"/>
        <label>2</label>
    </ligand>
</feature>
<dbReference type="Proteomes" id="UP000623795">
    <property type="component" value="Unassembled WGS sequence"/>
</dbReference>
<feature type="binding site" evidence="7">
    <location>
        <position position="120"/>
    </location>
    <ligand>
        <name>Zn(2+)</name>
        <dbReference type="ChEBI" id="CHEBI:29105"/>
        <label>1</label>
    </ligand>
</feature>
<dbReference type="Gene3D" id="3.60.15.10">
    <property type="entry name" value="Ribonuclease Z/Hydroxyacylglutathione hydrolase-like"/>
    <property type="match status" value="1"/>
</dbReference>